<sequence length="151" mass="16676">MFNFLKPNVEKLKERRDVKGLIKALSHKDVTIRVEAARALADVGDPSAVEALTEALRDDSTDVRKAAVKALARIADERAVDALAKALKDESLDVRVEAAKALAEIGQKKTKEIVETISGILDVPKDVAAKILEDNRLMDKAKEKFKDFIRK</sequence>
<dbReference type="SMART" id="SM00567">
    <property type="entry name" value="EZ_HEAT"/>
    <property type="match status" value="3"/>
</dbReference>
<gene>
    <name evidence="2" type="ordered locus">Arcve_0061</name>
</gene>
<evidence type="ECO:0000313" key="2">
    <source>
        <dbReference type="EMBL" id="AEA46103.1"/>
    </source>
</evidence>
<dbReference type="HOGENOM" id="CLU_145810_0_0_2"/>
<dbReference type="KEGG" id="ave:Arcve_0061"/>
<proteinExistence type="predicted"/>
<dbReference type="eggNOG" id="arCOG02966">
    <property type="taxonomic scope" value="Archaea"/>
</dbReference>
<dbReference type="InterPro" id="IPR004155">
    <property type="entry name" value="PBS_lyase_HEAT"/>
</dbReference>
<keyword evidence="2" id="KW-0456">Lyase</keyword>
<dbReference type="GO" id="GO:0016491">
    <property type="term" value="F:oxidoreductase activity"/>
    <property type="evidence" value="ECO:0007669"/>
    <property type="project" value="TreeGrafter"/>
</dbReference>
<name>F2KMS9_ARCVS</name>
<organism evidence="2 3">
    <name type="scientific">Archaeoglobus veneficus (strain DSM 11195 / SNP6)</name>
    <dbReference type="NCBI Taxonomy" id="693661"/>
    <lineage>
        <taxon>Archaea</taxon>
        <taxon>Methanobacteriati</taxon>
        <taxon>Methanobacteriota</taxon>
        <taxon>Archaeoglobi</taxon>
        <taxon>Archaeoglobales</taxon>
        <taxon>Archaeoglobaceae</taxon>
        <taxon>Archaeoglobus</taxon>
    </lineage>
</organism>
<dbReference type="EMBL" id="CP002588">
    <property type="protein sequence ID" value="AEA46103.1"/>
    <property type="molecule type" value="Genomic_DNA"/>
</dbReference>
<dbReference type="OrthoDB" id="142930at2157"/>
<dbReference type="STRING" id="693661.Arcve_0061"/>
<dbReference type="PROSITE" id="PS50077">
    <property type="entry name" value="HEAT_REPEAT"/>
    <property type="match status" value="1"/>
</dbReference>
<dbReference type="InterPro" id="IPR021133">
    <property type="entry name" value="HEAT_type_2"/>
</dbReference>
<dbReference type="Pfam" id="PF13646">
    <property type="entry name" value="HEAT_2"/>
    <property type="match status" value="1"/>
</dbReference>
<dbReference type="InterPro" id="IPR016024">
    <property type="entry name" value="ARM-type_fold"/>
</dbReference>
<dbReference type="PANTHER" id="PTHR12697:SF5">
    <property type="entry name" value="DEOXYHYPUSINE HYDROXYLASE"/>
    <property type="match status" value="1"/>
</dbReference>
<evidence type="ECO:0000256" key="1">
    <source>
        <dbReference type="ARBA" id="ARBA00045876"/>
    </source>
</evidence>
<dbReference type="InterPro" id="IPR011989">
    <property type="entry name" value="ARM-like"/>
</dbReference>
<dbReference type="GO" id="GO:0016829">
    <property type="term" value="F:lyase activity"/>
    <property type="evidence" value="ECO:0007669"/>
    <property type="project" value="UniProtKB-KW"/>
</dbReference>
<evidence type="ECO:0000313" key="3">
    <source>
        <dbReference type="Proteomes" id="UP000008136"/>
    </source>
</evidence>
<protein>
    <submittedName>
        <fullName evidence="2">PBS lyase HEAT domain protein repeat-containing protein</fullName>
    </submittedName>
</protein>
<dbReference type="PANTHER" id="PTHR12697">
    <property type="entry name" value="PBS LYASE HEAT-LIKE PROTEIN"/>
    <property type="match status" value="1"/>
</dbReference>
<dbReference type="Gene3D" id="1.25.10.10">
    <property type="entry name" value="Leucine-rich Repeat Variant"/>
    <property type="match status" value="1"/>
</dbReference>
<dbReference type="AlphaFoldDB" id="F2KMS9"/>
<dbReference type="SUPFAM" id="SSF48371">
    <property type="entry name" value="ARM repeat"/>
    <property type="match status" value="1"/>
</dbReference>
<dbReference type="GeneID" id="10393152"/>
<accession>F2KMS9</accession>
<comment type="function">
    <text evidence="1">Catalyzes the hydroxylation of the N(6)-(4-aminobutyl)-L-lysine intermediate produced by deoxyhypusine synthase/DHPS on a critical lysine of the eukaryotic translation initiation factor 5A/eIF-5A. This is the second step of the post-translational modification of that lysine into an unusual amino acid residue named hypusine. Hypusination is unique to mature eIF-5A factor and is essential for its function.</text>
</comment>
<reference evidence="2 3" key="1">
    <citation type="submission" date="2011-03" db="EMBL/GenBank/DDBJ databases">
        <title>The complete genome of Archaeoglobus veneficus SNP6.</title>
        <authorList>
            <consortium name="US DOE Joint Genome Institute (JGI-PGF)"/>
            <person name="Lucas S."/>
            <person name="Copeland A."/>
            <person name="Lapidus A."/>
            <person name="Bruce D."/>
            <person name="Goodwin L."/>
            <person name="Pitluck S."/>
            <person name="Kyrpides N."/>
            <person name="Mavromatis K."/>
            <person name="Pagani I."/>
            <person name="Ivanova N."/>
            <person name="Mikhailova N."/>
            <person name="Lu M."/>
            <person name="Detter J.C."/>
            <person name="Tapia R."/>
            <person name="Han C."/>
            <person name="Land M."/>
            <person name="Hauser L."/>
            <person name="Markowitz V."/>
            <person name="Cheng J.-F."/>
            <person name="Hugenholtz P."/>
            <person name="Woyke T."/>
            <person name="Wu D."/>
            <person name="Spring S."/>
            <person name="Brambilla E."/>
            <person name="Klenk H.-P."/>
            <person name="Eisen J.A."/>
        </authorList>
    </citation>
    <scope>NUCLEOTIDE SEQUENCE [LARGE SCALE GENOMIC DNA]</scope>
    <source>
        <strain>SNP6</strain>
    </source>
</reference>
<keyword evidence="3" id="KW-1185">Reference proteome</keyword>
<dbReference type="RefSeq" id="WP_013682779.1">
    <property type="nucleotide sequence ID" value="NC_015320.1"/>
</dbReference>
<dbReference type="Proteomes" id="UP000008136">
    <property type="component" value="Chromosome"/>
</dbReference>